<comment type="caution">
    <text evidence="1">The sequence shown here is derived from an EMBL/GenBank/DDBJ whole genome shotgun (WGS) entry which is preliminary data.</text>
</comment>
<proteinExistence type="predicted"/>
<dbReference type="RefSeq" id="WP_289400951.1">
    <property type="nucleotide sequence ID" value="NZ_JAQIBC010000001.1"/>
</dbReference>
<evidence type="ECO:0000313" key="2">
    <source>
        <dbReference type="Proteomes" id="UP001169066"/>
    </source>
</evidence>
<gene>
    <name evidence="1" type="ORF">PF327_00890</name>
</gene>
<dbReference type="EMBL" id="JAQIBC010000001">
    <property type="protein sequence ID" value="MDM5262758.1"/>
    <property type="molecule type" value="Genomic_DNA"/>
</dbReference>
<accession>A0ABT7QNX2</accession>
<sequence>MHKIEKLFDINIVLMTLFSSVETIREEKNIELIYDMESTIPRELRGDPDALLRVLSKVLTFICENTDQNEIVLSLDAPEDFVYEEFISFTINETHIGKEKIRKFLEVNLHDDLEILDGKIVYEKDADIQLDIPFMISELGHRRHYRLPDISMLGKKVLLICQNEAIAHSIEKMFKYFLYDVDVGVDVFKAQGSDLTPYDILIVDEHLNTEEFEHSIARIQQNIPLKYVLLKDAHIVESKMISVSTNLIKPVTEESVYELIISLFNNKTARRDVRSHSKMNVIDLEKLLHFKKDDEKCQDPNNKIQESLEAMIEKRREMDLPILDKVIGEANTKNRGLTYTNELKLFLDTFDRSDLYFREIVNQRSISKIKEFCIDLERHAKLIGAESMFKLAETLSLIFVYDKLDMLPIYPGKYHIELQKLLEAIKKELQLK</sequence>
<evidence type="ECO:0000313" key="1">
    <source>
        <dbReference type="EMBL" id="MDM5262758.1"/>
    </source>
</evidence>
<protein>
    <submittedName>
        <fullName evidence="1">Uncharacterized protein</fullName>
    </submittedName>
</protein>
<name>A0ABT7QNX2_9BACT</name>
<organism evidence="1 2">
    <name type="scientific">Sulfurovum xiamenensis</name>
    <dbReference type="NCBI Taxonomy" id="3019066"/>
    <lineage>
        <taxon>Bacteria</taxon>
        <taxon>Pseudomonadati</taxon>
        <taxon>Campylobacterota</taxon>
        <taxon>Epsilonproteobacteria</taxon>
        <taxon>Campylobacterales</taxon>
        <taxon>Sulfurovaceae</taxon>
        <taxon>Sulfurovum</taxon>
    </lineage>
</organism>
<reference evidence="1" key="1">
    <citation type="submission" date="2023-01" db="EMBL/GenBank/DDBJ databases">
        <title>Sulfurovum sp. XTW-4 genome assembly.</title>
        <authorList>
            <person name="Wang J."/>
        </authorList>
    </citation>
    <scope>NUCLEOTIDE SEQUENCE</scope>
    <source>
        <strain evidence="1">XTW-4</strain>
    </source>
</reference>
<keyword evidence="2" id="KW-1185">Reference proteome</keyword>
<dbReference type="Proteomes" id="UP001169066">
    <property type="component" value="Unassembled WGS sequence"/>
</dbReference>